<dbReference type="STRING" id="1569628.A0A316ULB5"/>
<keyword evidence="4" id="KW-1185">Reference proteome</keyword>
<dbReference type="RefSeq" id="XP_025360688.1">
    <property type="nucleotide sequence ID" value="XM_025506713.1"/>
</dbReference>
<feature type="region of interest" description="Disordered" evidence="1">
    <location>
        <begin position="127"/>
        <end position="153"/>
    </location>
</feature>
<feature type="compositionally biased region" description="Basic residues" evidence="1">
    <location>
        <begin position="754"/>
        <end position="765"/>
    </location>
</feature>
<dbReference type="Gene3D" id="1.10.555.10">
    <property type="entry name" value="Rho GTPase activation protein"/>
    <property type="match status" value="1"/>
</dbReference>
<evidence type="ECO:0000256" key="1">
    <source>
        <dbReference type="SAM" id="MobiDB-lite"/>
    </source>
</evidence>
<feature type="compositionally biased region" description="Polar residues" evidence="1">
    <location>
        <begin position="698"/>
        <end position="720"/>
    </location>
</feature>
<feature type="region of interest" description="Disordered" evidence="1">
    <location>
        <begin position="850"/>
        <end position="915"/>
    </location>
</feature>
<dbReference type="PANTHER" id="PTHR28093">
    <property type="entry name" value="MORPHOGENESIS-RELATED PROTEIN MSB1"/>
    <property type="match status" value="1"/>
</dbReference>
<dbReference type="Pfam" id="PF08101">
    <property type="entry name" value="Msb1-Mug8_dom"/>
    <property type="match status" value="1"/>
</dbReference>
<dbReference type="GeneID" id="37028536"/>
<evidence type="ECO:0000259" key="2">
    <source>
        <dbReference type="Pfam" id="PF08101"/>
    </source>
</evidence>
<proteinExistence type="predicted"/>
<dbReference type="OrthoDB" id="3362494at2759"/>
<feature type="compositionally biased region" description="Low complexity" evidence="1">
    <location>
        <begin position="532"/>
        <end position="542"/>
    </location>
</feature>
<evidence type="ECO:0000313" key="4">
    <source>
        <dbReference type="Proteomes" id="UP000245884"/>
    </source>
</evidence>
<dbReference type="EMBL" id="KZ819673">
    <property type="protein sequence ID" value="PWN26076.1"/>
    <property type="molecule type" value="Genomic_DNA"/>
</dbReference>
<feature type="region of interest" description="Disordered" evidence="1">
    <location>
        <begin position="1063"/>
        <end position="1123"/>
    </location>
</feature>
<dbReference type="SUPFAM" id="SSF48350">
    <property type="entry name" value="GTPase activation domain, GAP"/>
    <property type="match status" value="1"/>
</dbReference>
<accession>A0A316ULB5</accession>
<feature type="compositionally biased region" description="Acidic residues" evidence="1">
    <location>
        <begin position="888"/>
        <end position="898"/>
    </location>
</feature>
<dbReference type="InterPro" id="IPR008936">
    <property type="entry name" value="Rho_GTPase_activation_prot"/>
</dbReference>
<feature type="region of interest" description="Disordered" evidence="1">
    <location>
        <begin position="948"/>
        <end position="1027"/>
    </location>
</feature>
<dbReference type="PANTHER" id="PTHR28093:SF1">
    <property type="entry name" value="MORPHOGENESIS-RELATED PROTEIN MSB1"/>
    <property type="match status" value="1"/>
</dbReference>
<evidence type="ECO:0000313" key="3">
    <source>
        <dbReference type="EMBL" id="PWN26076.1"/>
    </source>
</evidence>
<feature type="compositionally biased region" description="Basic residues" evidence="1">
    <location>
        <begin position="91"/>
        <end position="103"/>
    </location>
</feature>
<organism evidence="3 4">
    <name type="scientific">Jaminaea rosea</name>
    <dbReference type="NCBI Taxonomy" id="1569628"/>
    <lineage>
        <taxon>Eukaryota</taxon>
        <taxon>Fungi</taxon>
        <taxon>Dikarya</taxon>
        <taxon>Basidiomycota</taxon>
        <taxon>Ustilaginomycotina</taxon>
        <taxon>Exobasidiomycetes</taxon>
        <taxon>Microstromatales</taxon>
        <taxon>Microstromatales incertae sedis</taxon>
        <taxon>Jaminaea</taxon>
    </lineage>
</organism>
<dbReference type="InterPro" id="IPR012965">
    <property type="entry name" value="Msb1/Mug8_dom"/>
</dbReference>
<name>A0A316ULB5_9BASI</name>
<protein>
    <recommendedName>
        <fullName evidence="2">Meiotically up-regulated protein Msb1/Mug8 domain-containing protein</fullName>
    </recommendedName>
</protein>
<dbReference type="InterPro" id="IPR037508">
    <property type="entry name" value="Msb1/Mug8"/>
</dbReference>
<reference evidence="3 4" key="1">
    <citation type="journal article" date="2018" name="Mol. Biol. Evol.">
        <title>Broad Genomic Sampling Reveals a Smut Pathogenic Ancestry of the Fungal Clade Ustilaginomycotina.</title>
        <authorList>
            <person name="Kijpornyongpan T."/>
            <person name="Mondo S.J."/>
            <person name="Barry K."/>
            <person name="Sandor L."/>
            <person name="Lee J."/>
            <person name="Lipzen A."/>
            <person name="Pangilinan J."/>
            <person name="LaButti K."/>
            <person name="Hainaut M."/>
            <person name="Henrissat B."/>
            <person name="Grigoriev I.V."/>
            <person name="Spatafora J.W."/>
            <person name="Aime M.C."/>
        </authorList>
    </citation>
    <scope>NUCLEOTIDE SEQUENCE [LARGE SCALE GENOMIC DNA]</scope>
    <source>
        <strain evidence="3 4">MCA 5214</strain>
    </source>
</reference>
<feature type="compositionally biased region" description="Low complexity" evidence="1">
    <location>
        <begin position="48"/>
        <end position="59"/>
    </location>
</feature>
<feature type="domain" description="Meiotically up-regulated protein Msb1/Mug8" evidence="2">
    <location>
        <begin position="265"/>
        <end position="430"/>
    </location>
</feature>
<feature type="region of interest" description="Disordered" evidence="1">
    <location>
        <begin position="41"/>
        <end position="115"/>
    </location>
</feature>
<sequence>MAAVAAASPTPLSNGNGVHSPAPVRRGSVSYVFHKIRTASKDRERGGSISYIKPSSSSPDLTTRSYRAKAEQEESRWNGITSPCSSPMSKSKSRKSIWSRKQHREAPPVPDLPHSLELDLLPFEREPASTSATPAPDDSVAPQRESGAATEAAGIAQQVTQQYAEKERKLKDSGITRAQVLSEARLTPSQVAEVVKLAGAEIKQRGLANVGIFRPFRVGASPEAVDRMAELYLLSVDAERYEGTLSVVDAKGSDLAVATFGKPSATRELAKQLAYAKVCDVADFLKWSFRRLKVSRLDFSSTNHLTWYNTFVKAEKDQGYPRNAYSALLLPHLPTDTQRLLNDTLDLLTSVSAHYVANAMPAWRICKTFGFWLFGRIESDKVATDLSAFLDEWARSSSIMEHLYLAYLRDQSTKVHYMPTRLTQLIDDYPRVSAQSEVGAPGLHVKRGAEVVAKALKVTLSSENVQARSLRNPRGPSDTLASALTAKLYNGESSAEADDWAALVGLAQKATREVHASPDAAAQETEDSATGETPATAAPAAASEEELELARELALLRDEDSRIFAILAAEIAQRKTMMGNGSTARDSESKTQVAMPSYGSIASLYSSSARQGDAAASLPRIGSYANTSRYKLNGSTTLDPLPETSAPNTPTRAEAASTPPKVDWDVFRDGGFATSSNEKASGVDLSLDEVSAKPRPSESFSIASGSSRPAAMQNGSSSSAGLLRRATSFGTLRRKGGRDSSVNGSGDSLLGHAKQQRPRTAKPRHSITAVTTMDLDEVLVSVWQDALLDFCPAAMLPGFVAAQLNRNAAANLMSGGATSSPSSTAAAPAAPTAGMNWLVVEEKIVPRPTAVTRGNGTLPTKGSRSAIRRAQSSGRGVPRINAGVHLDDVEDFDEEDEENTLRYDNDGASSTDGRRSLFAPSFKSLKAMSLNLRKRASVRKMSSIAGGLRKRANADAQSPPATADGTARETMAEGTGSPSTDAVPPLPSTSATPTKKAKKRPLVSLSIGKNTTNTTNAPPVAAGGSSWDRTSIISSPASSTPAVDASVLHAVSPAAFAASGAVAATPKASALRHSSSGSRSGEGDGQQMGSSALLGTNGATTTARSSMQTGRSKYEDAAAGDDE</sequence>
<gene>
    <name evidence="3" type="ORF">BDZ90DRAFT_233660</name>
</gene>
<feature type="region of interest" description="Disordered" evidence="1">
    <location>
        <begin position="632"/>
        <end position="766"/>
    </location>
</feature>
<feature type="region of interest" description="Disordered" evidence="1">
    <location>
        <begin position="1"/>
        <end position="27"/>
    </location>
</feature>
<dbReference type="AlphaFoldDB" id="A0A316ULB5"/>
<feature type="region of interest" description="Disordered" evidence="1">
    <location>
        <begin position="514"/>
        <end position="544"/>
    </location>
</feature>
<dbReference type="Proteomes" id="UP000245884">
    <property type="component" value="Unassembled WGS sequence"/>
</dbReference>
<feature type="compositionally biased region" description="Polar residues" evidence="1">
    <location>
        <begin position="852"/>
        <end position="863"/>
    </location>
</feature>
<feature type="compositionally biased region" description="Low complexity" evidence="1">
    <location>
        <begin position="1092"/>
        <end position="1103"/>
    </location>
</feature>